<dbReference type="AlphaFoldDB" id="A0A7R8WH31"/>
<evidence type="ECO:0000313" key="1">
    <source>
        <dbReference type="EMBL" id="CAD7231562.1"/>
    </source>
</evidence>
<protein>
    <submittedName>
        <fullName evidence="1">Uncharacterized protein</fullName>
    </submittedName>
</protein>
<accession>A0A7R8WH31</accession>
<organism evidence="1">
    <name type="scientific">Cyprideis torosa</name>
    <dbReference type="NCBI Taxonomy" id="163714"/>
    <lineage>
        <taxon>Eukaryota</taxon>
        <taxon>Metazoa</taxon>
        <taxon>Ecdysozoa</taxon>
        <taxon>Arthropoda</taxon>
        <taxon>Crustacea</taxon>
        <taxon>Oligostraca</taxon>
        <taxon>Ostracoda</taxon>
        <taxon>Podocopa</taxon>
        <taxon>Podocopida</taxon>
        <taxon>Cytherocopina</taxon>
        <taxon>Cytheroidea</taxon>
        <taxon>Cytherideidae</taxon>
        <taxon>Cyprideis</taxon>
    </lineage>
</organism>
<name>A0A7R8WH31_9CRUS</name>
<proteinExistence type="predicted"/>
<dbReference type="EMBL" id="OB663635">
    <property type="protein sequence ID" value="CAD7231562.1"/>
    <property type="molecule type" value="Genomic_DNA"/>
</dbReference>
<reference evidence="1" key="1">
    <citation type="submission" date="2020-11" db="EMBL/GenBank/DDBJ databases">
        <authorList>
            <person name="Tran Van P."/>
        </authorList>
    </citation>
    <scope>NUCLEOTIDE SEQUENCE</scope>
</reference>
<sequence>MERETESSLTMEDHFHIEEFRTRVEAKSTEAGSRGYGIGEDFHDGEKDLLSSEVLLQPNANEMLLAKQDDGKEGDNYLQLTIGMNGDLMLKGDTALGVPDSSR</sequence>
<gene>
    <name evidence="1" type="ORF">CTOB1V02_LOCUS9409</name>
</gene>